<evidence type="ECO:0000313" key="2">
    <source>
        <dbReference type="EMBL" id="KAK5873653.1"/>
    </source>
</evidence>
<dbReference type="EMBL" id="JAUZQC010000003">
    <property type="protein sequence ID" value="KAK5873653.1"/>
    <property type="molecule type" value="Genomic_DNA"/>
</dbReference>
<sequence>MMDTCKANLIQHSSAPEKNSGEPIKEGGWGMTIREGQSAPNRPTQSLQLICSETCITSPARTEAGQYFWKECEACTPQRPIHS</sequence>
<dbReference type="Proteomes" id="UP001346869">
    <property type="component" value="Unassembled WGS sequence"/>
</dbReference>
<reference evidence="2 3" key="2">
    <citation type="journal article" date="2023" name="Mol. Biol. Evol.">
        <title>Genomics of Secondarily Temperate Adaptation in the Only Non-Antarctic Icefish.</title>
        <authorList>
            <person name="Rivera-Colon A.G."/>
            <person name="Rayamajhi N."/>
            <person name="Minhas B.F."/>
            <person name="Madrigal G."/>
            <person name="Bilyk K.T."/>
            <person name="Yoon V."/>
            <person name="Hune M."/>
            <person name="Gregory S."/>
            <person name="Cheng C.H.C."/>
            <person name="Catchen J.M."/>
        </authorList>
    </citation>
    <scope>NUCLEOTIDE SEQUENCE [LARGE SCALE GENOMIC DNA]</scope>
    <source>
        <strain evidence="2">JMC-PN-2008</strain>
    </source>
</reference>
<proteinExistence type="predicted"/>
<dbReference type="AlphaFoldDB" id="A0AAN8AYD6"/>
<gene>
    <name evidence="2" type="ORF">PBY51_018677</name>
</gene>
<evidence type="ECO:0000313" key="3">
    <source>
        <dbReference type="Proteomes" id="UP001346869"/>
    </source>
</evidence>
<feature type="region of interest" description="Disordered" evidence="1">
    <location>
        <begin position="1"/>
        <end position="42"/>
    </location>
</feature>
<evidence type="ECO:0000256" key="1">
    <source>
        <dbReference type="SAM" id="MobiDB-lite"/>
    </source>
</evidence>
<name>A0AAN8AYD6_ELEMC</name>
<protein>
    <submittedName>
        <fullName evidence="2">Uncharacterized protein</fullName>
    </submittedName>
</protein>
<accession>A0AAN8AYD6</accession>
<keyword evidence="3" id="KW-1185">Reference proteome</keyword>
<reference evidence="2 3" key="1">
    <citation type="journal article" date="2023" name="Genes (Basel)">
        <title>Chromosome-Level Genome Assembly and Circadian Gene Repertoire of the Patagonia Blennie Eleginops maclovinus-The Closest Ancestral Proxy of Antarctic Cryonotothenioids.</title>
        <authorList>
            <person name="Cheng C.C."/>
            <person name="Rivera-Colon A.G."/>
            <person name="Minhas B.F."/>
            <person name="Wilson L."/>
            <person name="Rayamajhi N."/>
            <person name="Vargas-Chacoff L."/>
            <person name="Catchen J.M."/>
        </authorList>
    </citation>
    <scope>NUCLEOTIDE SEQUENCE [LARGE SCALE GENOMIC DNA]</scope>
    <source>
        <strain evidence="2">JMC-PN-2008</strain>
    </source>
</reference>
<organism evidence="2 3">
    <name type="scientific">Eleginops maclovinus</name>
    <name type="common">Patagonian blennie</name>
    <name type="synonym">Eleginus maclovinus</name>
    <dbReference type="NCBI Taxonomy" id="56733"/>
    <lineage>
        <taxon>Eukaryota</taxon>
        <taxon>Metazoa</taxon>
        <taxon>Chordata</taxon>
        <taxon>Craniata</taxon>
        <taxon>Vertebrata</taxon>
        <taxon>Euteleostomi</taxon>
        <taxon>Actinopterygii</taxon>
        <taxon>Neopterygii</taxon>
        <taxon>Teleostei</taxon>
        <taxon>Neoteleostei</taxon>
        <taxon>Acanthomorphata</taxon>
        <taxon>Eupercaria</taxon>
        <taxon>Perciformes</taxon>
        <taxon>Notothenioidei</taxon>
        <taxon>Eleginopidae</taxon>
        <taxon>Eleginops</taxon>
    </lineage>
</organism>
<comment type="caution">
    <text evidence="2">The sequence shown here is derived from an EMBL/GenBank/DDBJ whole genome shotgun (WGS) entry which is preliminary data.</text>
</comment>